<evidence type="ECO:0000313" key="1">
    <source>
        <dbReference type="EMBL" id="KAK0599122.1"/>
    </source>
</evidence>
<sequence length="198" mass="21429">MEDLATNVGGAMVTSQENIARSNLKRLSSSFHGDLQAELSTLLFVNDAGINGVQMGPGATPFTRIPFSTSCRAIRKYCPEHSFKPLFINLFNRSFVLLRGVVDKNINPAIGIHYFIDNPLAVLLEPKSAAVAMGLLGIRGLSFSIFQEYPLHLCPLAFHRTEGKDPSHAPSQAARAVSEEETAAAGWPEAIFLTSTGL</sequence>
<dbReference type="Proteomes" id="UP001168877">
    <property type="component" value="Unassembled WGS sequence"/>
</dbReference>
<protein>
    <submittedName>
        <fullName evidence="1">Uncharacterized protein</fullName>
    </submittedName>
</protein>
<dbReference type="EMBL" id="JAUESC010000003">
    <property type="protein sequence ID" value="KAK0599122.1"/>
    <property type="molecule type" value="Genomic_DNA"/>
</dbReference>
<dbReference type="AlphaFoldDB" id="A0AA39SS58"/>
<gene>
    <name evidence="1" type="ORF">LWI29_002598</name>
</gene>
<keyword evidence="2" id="KW-1185">Reference proteome</keyword>
<name>A0AA39SS58_ACESA</name>
<reference evidence="1" key="2">
    <citation type="submission" date="2023-06" db="EMBL/GenBank/DDBJ databases">
        <authorList>
            <person name="Swenson N.G."/>
            <person name="Wegrzyn J.L."/>
            <person name="Mcevoy S.L."/>
        </authorList>
    </citation>
    <scope>NUCLEOTIDE SEQUENCE</scope>
    <source>
        <strain evidence="1">NS2018</strain>
        <tissue evidence="1">Leaf</tissue>
    </source>
</reference>
<organism evidence="1 2">
    <name type="scientific">Acer saccharum</name>
    <name type="common">Sugar maple</name>
    <dbReference type="NCBI Taxonomy" id="4024"/>
    <lineage>
        <taxon>Eukaryota</taxon>
        <taxon>Viridiplantae</taxon>
        <taxon>Streptophyta</taxon>
        <taxon>Embryophyta</taxon>
        <taxon>Tracheophyta</taxon>
        <taxon>Spermatophyta</taxon>
        <taxon>Magnoliopsida</taxon>
        <taxon>eudicotyledons</taxon>
        <taxon>Gunneridae</taxon>
        <taxon>Pentapetalae</taxon>
        <taxon>rosids</taxon>
        <taxon>malvids</taxon>
        <taxon>Sapindales</taxon>
        <taxon>Sapindaceae</taxon>
        <taxon>Hippocastanoideae</taxon>
        <taxon>Acereae</taxon>
        <taxon>Acer</taxon>
    </lineage>
</organism>
<evidence type="ECO:0000313" key="2">
    <source>
        <dbReference type="Proteomes" id="UP001168877"/>
    </source>
</evidence>
<comment type="caution">
    <text evidence="1">The sequence shown here is derived from an EMBL/GenBank/DDBJ whole genome shotgun (WGS) entry which is preliminary data.</text>
</comment>
<proteinExistence type="predicted"/>
<accession>A0AA39SS58</accession>
<reference evidence="1" key="1">
    <citation type="journal article" date="2022" name="Plant J.">
        <title>Strategies of tolerance reflected in two North American maple genomes.</title>
        <authorList>
            <person name="McEvoy S.L."/>
            <person name="Sezen U.U."/>
            <person name="Trouern-Trend A."/>
            <person name="McMahon S.M."/>
            <person name="Schaberg P.G."/>
            <person name="Yang J."/>
            <person name="Wegrzyn J.L."/>
            <person name="Swenson N.G."/>
        </authorList>
    </citation>
    <scope>NUCLEOTIDE SEQUENCE</scope>
    <source>
        <strain evidence="1">NS2018</strain>
    </source>
</reference>